<sequence>MSDDLPSADATLTFLVAADDDPDGGSKGIFSRGDRDVALRQISVETVQRNLASTIAGLRQAFAGLRDAAGDLPLKSVEVSFEVSATGTITILGTGVETSGTGGITLTFERA</sequence>
<keyword evidence="3" id="KW-1185">Reference proteome</keyword>
<dbReference type="Proteomes" id="UP001240150">
    <property type="component" value="Chromosome"/>
</dbReference>
<protein>
    <recommendedName>
        <fullName evidence="1">Pepco domain-containing protein</fullName>
    </recommendedName>
</protein>
<dbReference type="RefSeq" id="WP_284921992.1">
    <property type="nucleotide sequence ID" value="NZ_CP126980.1"/>
</dbReference>
<gene>
    <name evidence="2" type="ORF">ACTOB_004173</name>
</gene>
<organism evidence="2 3">
    <name type="scientific">Actinoplanes oblitus</name>
    <dbReference type="NCBI Taxonomy" id="3040509"/>
    <lineage>
        <taxon>Bacteria</taxon>
        <taxon>Bacillati</taxon>
        <taxon>Actinomycetota</taxon>
        <taxon>Actinomycetes</taxon>
        <taxon>Micromonosporales</taxon>
        <taxon>Micromonosporaceae</taxon>
        <taxon>Actinoplanes</taxon>
    </lineage>
</organism>
<feature type="domain" description="Pepco" evidence="1">
    <location>
        <begin position="23"/>
        <end position="110"/>
    </location>
</feature>
<accession>A0ABY8WS47</accession>
<dbReference type="InterPro" id="IPR056947">
    <property type="entry name" value="Pepco_dom"/>
</dbReference>
<evidence type="ECO:0000259" key="1">
    <source>
        <dbReference type="Pfam" id="PF24393"/>
    </source>
</evidence>
<reference evidence="2 3" key="1">
    <citation type="submission" date="2023-06" db="EMBL/GenBank/DDBJ databases">
        <authorList>
            <person name="Yushchuk O."/>
            <person name="Binda E."/>
            <person name="Ruckert-Reed C."/>
            <person name="Fedorenko V."/>
            <person name="Kalinowski J."/>
            <person name="Marinelli F."/>
        </authorList>
    </citation>
    <scope>NUCLEOTIDE SEQUENCE [LARGE SCALE GENOMIC DNA]</scope>
    <source>
        <strain evidence="2 3">NRRL 3884</strain>
    </source>
</reference>
<name>A0ABY8WS47_9ACTN</name>
<evidence type="ECO:0000313" key="3">
    <source>
        <dbReference type="Proteomes" id="UP001240150"/>
    </source>
</evidence>
<proteinExistence type="predicted"/>
<dbReference type="EMBL" id="CP126980">
    <property type="protein sequence ID" value="WIN00464.1"/>
    <property type="molecule type" value="Genomic_DNA"/>
</dbReference>
<evidence type="ECO:0000313" key="2">
    <source>
        <dbReference type="EMBL" id="WIN00464.1"/>
    </source>
</evidence>
<dbReference type="Pfam" id="PF24393">
    <property type="entry name" value="Pepco"/>
    <property type="match status" value="1"/>
</dbReference>